<gene>
    <name evidence="2" type="ORF">NFX46_03605</name>
</gene>
<proteinExistence type="predicted"/>
<dbReference type="Proteomes" id="UP001056374">
    <property type="component" value="Chromosome"/>
</dbReference>
<evidence type="ECO:0000256" key="1">
    <source>
        <dbReference type="SAM" id="MobiDB-lite"/>
    </source>
</evidence>
<reference evidence="2" key="1">
    <citation type="submission" date="2022-06" db="EMBL/GenBank/DDBJ databases">
        <title>Complete genome sequence of soil microorganisms Streptomyces sp. Qhu-M197 isolated from Alpine meadows habitats on the Tibetan Plateau.</title>
        <authorList>
            <person name="Zhang B."/>
            <person name="Xiang X."/>
            <person name="Fan J."/>
        </authorList>
    </citation>
    <scope>NUCLEOTIDE SEQUENCE</scope>
    <source>
        <strain evidence="2">Qhu-M197</strain>
    </source>
</reference>
<keyword evidence="3" id="KW-1185">Reference proteome</keyword>
<feature type="region of interest" description="Disordered" evidence="1">
    <location>
        <begin position="139"/>
        <end position="184"/>
    </location>
</feature>
<feature type="compositionally biased region" description="Basic and acidic residues" evidence="1">
    <location>
        <begin position="149"/>
        <end position="165"/>
    </location>
</feature>
<accession>A0ABY4Z2N5</accession>
<evidence type="ECO:0000313" key="2">
    <source>
        <dbReference type="EMBL" id="USQ82935.1"/>
    </source>
</evidence>
<dbReference type="EMBL" id="CP099468">
    <property type="protein sequence ID" value="USQ82935.1"/>
    <property type="molecule type" value="Genomic_DNA"/>
</dbReference>
<name>A0ABY4Z2N5_9ACTN</name>
<sequence length="227" mass="25546">MSEVKSVPTDYGRSRLTARTRWRAARRGKRDGRVGIGPEHYARQLERALRMALEDLRSRFVTRNAAHIDRVHAESARIVTEYDHRREDVPAALARFGGWVSQWRTEVTACQQRGLALAACADQELAHYEAAYTRARHRAEARARRRAQRAAERRADARGEPRPEPPEPLEPPEPDTAGAVMAAPDQIWTGAPDWMLDEALVRRALHILEQRIGPAAAAAGRGERGTR</sequence>
<protein>
    <submittedName>
        <fullName evidence="2">Uncharacterized protein</fullName>
    </submittedName>
</protein>
<feature type="compositionally biased region" description="Basic residues" evidence="1">
    <location>
        <begin position="139"/>
        <end position="148"/>
    </location>
</feature>
<organism evidence="2 3">
    <name type="scientific">Streptomyces phaeoluteigriseus</name>
    <dbReference type="NCBI Taxonomy" id="114686"/>
    <lineage>
        <taxon>Bacteria</taxon>
        <taxon>Bacillati</taxon>
        <taxon>Actinomycetota</taxon>
        <taxon>Actinomycetes</taxon>
        <taxon>Kitasatosporales</taxon>
        <taxon>Streptomycetaceae</taxon>
        <taxon>Streptomyces</taxon>
        <taxon>Streptomyces aurantiacus group</taxon>
    </lineage>
</organism>
<evidence type="ECO:0000313" key="3">
    <source>
        <dbReference type="Proteomes" id="UP001056374"/>
    </source>
</evidence>
<dbReference type="RefSeq" id="WP_252545572.1">
    <property type="nucleotide sequence ID" value="NZ_CP099468.1"/>
</dbReference>